<proteinExistence type="predicted"/>
<dbReference type="PANTHER" id="PTHR30383">
    <property type="entry name" value="THIOESTERASE 1/PROTEASE 1/LYSOPHOSPHOLIPASE L1"/>
    <property type="match status" value="1"/>
</dbReference>
<dbReference type="InterPro" id="IPR036514">
    <property type="entry name" value="SGNH_hydro_sf"/>
</dbReference>
<dbReference type="InterPro" id="IPR051532">
    <property type="entry name" value="Ester_Hydrolysis_Enzymes"/>
</dbReference>
<evidence type="ECO:0000313" key="2">
    <source>
        <dbReference type="EMBL" id="ODC05439.1"/>
    </source>
</evidence>
<sequence>MYAGSTHSSLYAADPQPKILILGDSLSAAYGLEQHQGWVSLLRQRLIDQGYAYTVINAAISGETTQGGLTRLPQLLKEHQPEIVLIELGGNDGLRGQPIPNTKANLAQMIELAQASGAQVVLGGMMIPPNYGPRYTQMFSQMYPDLGEEHNVAVIPFILQGIADQPNLMQADQIHPTAQAQPMLLDNIWPVLMPLLNKDRSQALSTPLIHAA</sequence>
<organism evidence="2 3">
    <name type="scientific">Terasakiispira papahanaumokuakeensis</name>
    <dbReference type="NCBI Taxonomy" id="197479"/>
    <lineage>
        <taxon>Bacteria</taxon>
        <taxon>Pseudomonadati</taxon>
        <taxon>Pseudomonadota</taxon>
        <taxon>Gammaproteobacteria</taxon>
        <taxon>Oceanospirillales</taxon>
        <taxon>Terasakiispira</taxon>
    </lineage>
</organism>
<dbReference type="STRING" id="197479.BFW38_12755"/>
<dbReference type="GO" id="GO:0004622">
    <property type="term" value="F:phosphatidylcholine lysophospholipase activity"/>
    <property type="evidence" value="ECO:0007669"/>
    <property type="project" value="TreeGrafter"/>
</dbReference>
<evidence type="ECO:0000313" key="3">
    <source>
        <dbReference type="Proteomes" id="UP000094291"/>
    </source>
</evidence>
<dbReference type="CDD" id="cd01822">
    <property type="entry name" value="Lysophospholipase_L1_like"/>
    <property type="match status" value="1"/>
</dbReference>
<dbReference type="SUPFAM" id="SSF52266">
    <property type="entry name" value="SGNH hydrolase"/>
    <property type="match status" value="1"/>
</dbReference>
<comment type="caution">
    <text evidence="2">The sequence shown here is derived from an EMBL/GenBank/DDBJ whole genome shotgun (WGS) entry which is preliminary data.</text>
</comment>
<dbReference type="AlphaFoldDB" id="A0A1E2VEL4"/>
<name>A0A1E2VEL4_9GAMM</name>
<dbReference type="Gene3D" id="3.40.50.1110">
    <property type="entry name" value="SGNH hydrolase"/>
    <property type="match status" value="1"/>
</dbReference>
<dbReference type="InterPro" id="IPR013830">
    <property type="entry name" value="SGNH_hydro"/>
</dbReference>
<evidence type="ECO:0000259" key="1">
    <source>
        <dbReference type="Pfam" id="PF13472"/>
    </source>
</evidence>
<dbReference type="Proteomes" id="UP000094291">
    <property type="component" value="Unassembled WGS sequence"/>
</dbReference>
<gene>
    <name evidence="2" type="ORF">BFW38_12755</name>
</gene>
<protein>
    <submittedName>
        <fullName evidence="2">Arylesterase</fullName>
    </submittedName>
</protein>
<feature type="domain" description="SGNH hydrolase-type esterase" evidence="1">
    <location>
        <begin position="21"/>
        <end position="179"/>
    </location>
</feature>
<reference evidence="2 3" key="1">
    <citation type="submission" date="2016-08" db="EMBL/GenBank/DDBJ databases">
        <authorList>
            <person name="Seilhamer J.J."/>
        </authorList>
    </citation>
    <scope>NUCLEOTIDE SEQUENCE [LARGE SCALE GENOMIC DNA]</scope>
    <source>
        <strain evidence="2 3">PH27A</strain>
    </source>
</reference>
<dbReference type="PANTHER" id="PTHR30383:SF24">
    <property type="entry name" value="THIOESTERASE 1_PROTEASE 1_LYSOPHOSPHOLIPASE L1"/>
    <property type="match status" value="1"/>
</dbReference>
<keyword evidence="3" id="KW-1185">Reference proteome</keyword>
<dbReference type="EMBL" id="MDTQ01000001">
    <property type="protein sequence ID" value="ODC05439.1"/>
    <property type="molecule type" value="Genomic_DNA"/>
</dbReference>
<dbReference type="Pfam" id="PF13472">
    <property type="entry name" value="Lipase_GDSL_2"/>
    <property type="match status" value="1"/>
</dbReference>
<accession>A0A1E2VEL4</accession>